<comment type="caution">
    <text evidence="1">The sequence shown here is derived from an EMBL/GenBank/DDBJ whole genome shotgun (WGS) entry which is preliminary data.</text>
</comment>
<gene>
    <name evidence="1" type="ORF">CWATWH0003_B104</name>
</gene>
<reference evidence="1 2" key="1">
    <citation type="journal article" date="2011" name="Front. Microbiol.">
        <title>Two Strains of Crocosphaera watsonii with Highly Conserved Genomes are Distinguished by Strain-Specific Features.</title>
        <authorList>
            <person name="Bench S.R."/>
            <person name="Ilikchyan I.N."/>
            <person name="Tripp H.J."/>
            <person name="Zehr J.P."/>
        </authorList>
    </citation>
    <scope>NUCLEOTIDE SEQUENCE [LARGE SCALE GENOMIC DNA]</scope>
    <source>
        <strain evidence="1 2">WH 0003</strain>
    </source>
</reference>
<evidence type="ECO:0000313" key="1">
    <source>
        <dbReference type="EMBL" id="EHJ09467.1"/>
    </source>
</evidence>
<dbReference type="PATRIC" id="fig|423471.3.peg.5375"/>
<proteinExistence type="predicted"/>
<protein>
    <submittedName>
        <fullName evidence="1">Uncharacterized protein</fullName>
    </submittedName>
</protein>
<name>G5JEB7_CROWT</name>
<dbReference type="EMBL" id="AESD01000982">
    <property type="protein sequence ID" value="EHJ09467.1"/>
    <property type="molecule type" value="Genomic_DNA"/>
</dbReference>
<accession>G5JEB7</accession>
<dbReference type="Proteomes" id="UP000003477">
    <property type="component" value="Unassembled WGS sequence"/>
</dbReference>
<dbReference type="AlphaFoldDB" id="G5JEB7"/>
<sequence length="55" mass="6520">MDEVEWVVKIVSYEILDCLNWIESQPSDFREEIDQRYRKSVVKFFKQGVQGALAP</sequence>
<organism evidence="1 2">
    <name type="scientific">Crocosphaera watsonii WH 0003</name>
    <dbReference type="NCBI Taxonomy" id="423471"/>
    <lineage>
        <taxon>Bacteria</taxon>
        <taxon>Bacillati</taxon>
        <taxon>Cyanobacteriota</taxon>
        <taxon>Cyanophyceae</taxon>
        <taxon>Oscillatoriophycideae</taxon>
        <taxon>Chroococcales</taxon>
        <taxon>Aphanothecaceae</taxon>
        <taxon>Crocosphaera</taxon>
    </lineage>
</organism>
<evidence type="ECO:0000313" key="2">
    <source>
        <dbReference type="Proteomes" id="UP000003477"/>
    </source>
</evidence>